<organism evidence="1 2">
    <name type="scientific">Shewanella khirikhana</name>
    <dbReference type="NCBI Taxonomy" id="1965282"/>
    <lineage>
        <taxon>Bacteria</taxon>
        <taxon>Pseudomonadati</taxon>
        <taxon>Pseudomonadota</taxon>
        <taxon>Gammaproteobacteria</taxon>
        <taxon>Alteromonadales</taxon>
        <taxon>Shewanellaceae</taxon>
        <taxon>Shewanella</taxon>
    </lineage>
</organism>
<evidence type="ECO:0000313" key="2">
    <source>
        <dbReference type="Proteomes" id="UP000278437"/>
    </source>
</evidence>
<protein>
    <recommendedName>
        <fullName evidence="3">DUF3630 domain-containing protein</fullName>
    </recommendedName>
</protein>
<proteinExistence type="predicted"/>
<evidence type="ECO:0008006" key="3">
    <source>
        <dbReference type="Google" id="ProtNLM"/>
    </source>
</evidence>
<sequence>MNIQHISLDKEAISLAIRGDIDFDHFDEFAEPLAAALDCRVLERQWGADRHQWLLDFEGCRLWLNFEFYGDVAWLASDREEDLEVLAFLASLLAPLVQGEAR</sequence>
<accession>A0ABM7DRI7</accession>
<gene>
    <name evidence="1" type="ORF">STH12_03254</name>
</gene>
<dbReference type="Proteomes" id="UP000278437">
    <property type="component" value="Chromosome"/>
</dbReference>
<name>A0ABM7DRI7_9GAMM</name>
<dbReference type="RefSeq" id="WP_126168500.1">
    <property type="nucleotide sequence ID" value="NZ_CP020373.1"/>
</dbReference>
<reference evidence="2" key="1">
    <citation type="submission" date="2017-03" db="EMBL/GenBank/DDBJ databases">
        <title>Full genome sequence of a non-lethal Shewanella isolate that potentiates virulence of Vibio parahaemolyticus causing acute hepatopancreatic necrosis disease (AHPND) in shrimp.</title>
        <authorList>
            <person name="Prachumwat A."/>
            <person name="Sritunyalucksana K."/>
        </authorList>
    </citation>
    <scope>NUCLEOTIDE SEQUENCE [LARGE SCALE GENOMIC DNA]</scope>
    <source>
        <strain evidence="2">TH2012</strain>
    </source>
</reference>
<dbReference type="InterPro" id="IPR022080">
    <property type="entry name" value="DUF3630"/>
</dbReference>
<dbReference type="Pfam" id="PF12305">
    <property type="entry name" value="DUF3630"/>
    <property type="match status" value="1"/>
</dbReference>
<dbReference type="EMBL" id="CP020373">
    <property type="protein sequence ID" value="AZQ12314.1"/>
    <property type="molecule type" value="Genomic_DNA"/>
</dbReference>
<evidence type="ECO:0000313" key="1">
    <source>
        <dbReference type="EMBL" id="AZQ12314.1"/>
    </source>
</evidence>
<keyword evidence="2" id="KW-1185">Reference proteome</keyword>